<feature type="region of interest" description="Disordered" evidence="1">
    <location>
        <begin position="91"/>
        <end position="114"/>
    </location>
</feature>
<sequence>MTTRLEFKGNLVGRDNGRSPLTITTGEPFEIDAERFGCDLLCSPLMTKLYLVEGDCAEEAVAAAVLCAQSFLKGIGRPFVDALGQQIELPSPRDFDPTFPREEPVGLDEVIEDE</sequence>
<feature type="compositionally biased region" description="Basic and acidic residues" evidence="1">
    <location>
        <begin position="91"/>
        <end position="104"/>
    </location>
</feature>
<dbReference type="RefSeq" id="WP_183417284.1">
    <property type="nucleotide sequence ID" value="NZ_JACHXA010000008.1"/>
</dbReference>
<keyword evidence="3" id="KW-1185">Reference proteome</keyword>
<dbReference type="EMBL" id="JACHXA010000008">
    <property type="protein sequence ID" value="MBB3066473.1"/>
    <property type="molecule type" value="Genomic_DNA"/>
</dbReference>
<gene>
    <name evidence="2" type="ORF">FHR98_002779</name>
</gene>
<organism evidence="2 3">
    <name type="scientific">Limibacillus halophilus</name>
    <dbReference type="NCBI Taxonomy" id="1579333"/>
    <lineage>
        <taxon>Bacteria</taxon>
        <taxon>Pseudomonadati</taxon>
        <taxon>Pseudomonadota</taxon>
        <taxon>Alphaproteobacteria</taxon>
        <taxon>Rhodospirillales</taxon>
        <taxon>Rhodovibrionaceae</taxon>
        <taxon>Limibacillus</taxon>
    </lineage>
</organism>
<dbReference type="Proteomes" id="UP000581135">
    <property type="component" value="Unassembled WGS sequence"/>
</dbReference>
<protein>
    <submittedName>
        <fullName evidence="2">Uncharacterized protein</fullName>
    </submittedName>
</protein>
<evidence type="ECO:0000313" key="2">
    <source>
        <dbReference type="EMBL" id="MBB3066473.1"/>
    </source>
</evidence>
<evidence type="ECO:0000256" key="1">
    <source>
        <dbReference type="SAM" id="MobiDB-lite"/>
    </source>
</evidence>
<accession>A0A839SZZ7</accession>
<name>A0A839SZZ7_9PROT</name>
<comment type="caution">
    <text evidence="2">The sequence shown here is derived from an EMBL/GenBank/DDBJ whole genome shotgun (WGS) entry which is preliminary data.</text>
</comment>
<reference evidence="2 3" key="1">
    <citation type="submission" date="2020-08" db="EMBL/GenBank/DDBJ databases">
        <title>Genomic Encyclopedia of Type Strains, Phase III (KMG-III): the genomes of soil and plant-associated and newly described type strains.</title>
        <authorList>
            <person name="Whitman W."/>
        </authorList>
    </citation>
    <scope>NUCLEOTIDE SEQUENCE [LARGE SCALE GENOMIC DNA]</scope>
    <source>
        <strain evidence="2 3">CECT 8803</strain>
    </source>
</reference>
<proteinExistence type="predicted"/>
<evidence type="ECO:0000313" key="3">
    <source>
        <dbReference type="Proteomes" id="UP000581135"/>
    </source>
</evidence>
<feature type="compositionally biased region" description="Acidic residues" evidence="1">
    <location>
        <begin position="105"/>
        <end position="114"/>
    </location>
</feature>
<dbReference type="AlphaFoldDB" id="A0A839SZZ7"/>